<dbReference type="PROSITE" id="PS00160">
    <property type="entry name" value="ALDOLASE_KDPG_KHG_2"/>
    <property type="match status" value="1"/>
</dbReference>
<dbReference type="InterPro" id="IPR013785">
    <property type="entry name" value="Aldolase_TIM"/>
</dbReference>
<dbReference type="RefSeq" id="WP_075365428.1">
    <property type="nucleotide sequence ID" value="NZ_MLBF01000021.1"/>
</dbReference>
<name>A0A1Q8QUH3_9FIRM</name>
<protein>
    <submittedName>
        <fullName evidence="6">4-hydroxy-2-oxoglutarate aldolase</fullName>
    </submittedName>
</protein>
<dbReference type="PANTHER" id="PTHR30246:SF1">
    <property type="entry name" value="2-DEHYDRO-3-DEOXY-6-PHOSPHOGALACTONATE ALDOLASE-RELATED"/>
    <property type="match status" value="1"/>
</dbReference>
<comment type="pathway">
    <text evidence="1">Carbohydrate acid metabolism.</text>
</comment>
<dbReference type="CDD" id="cd00452">
    <property type="entry name" value="KDPG_aldolase"/>
    <property type="match status" value="1"/>
</dbReference>
<keyword evidence="7" id="KW-1185">Reference proteome</keyword>
<evidence type="ECO:0000313" key="7">
    <source>
        <dbReference type="Proteomes" id="UP000186102"/>
    </source>
</evidence>
<dbReference type="InterPro" id="IPR031338">
    <property type="entry name" value="KDPG/KHG_AS_2"/>
</dbReference>
<dbReference type="Pfam" id="PF01081">
    <property type="entry name" value="Aldolase"/>
    <property type="match status" value="1"/>
</dbReference>
<accession>A0A1Q8QUH3</accession>
<evidence type="ECO:0000313" key="6">
    <source>
        <dbReference type="EMBL" id="OLN30987.1"/>
    </source>
</evidence>
<proteinExistence type="inferred from homology"/>
<reference evidence="6 7" key="1">
    <citation type="submission" date="2016-09" db="EMBL/GenBank/DDBJ databases">
        <title>Complete genome of Desulfosporosinus sp. OL.</title>
        <authorList>
            <person name="Mardanov A."/>
            <person name="Beletsky A."/>
            <person name="Panova A."/>
            <person name="Karnachuk O."/>
            <person name="Ravin N."/>
        </authorList>
    </citation>
    <scope>NUCLEOTIDE SEQUENCE [LARGE SCALE GENOMIC DNA]</scope>
    <source>
        <strain evidence="6 7">OL</strain>
    </source>
</reference>
<organism evidence="6 7">
    <name type="scientific">Desulfosporosinus metallidurans</name>
    <dbReference type="NCBI Taxonomy" id="1888891"/>
    <lineage>
        <taxon>Bacteria</taxon>
        <taxon>Bacillati</taxon>
        <taxon>Bacillota</taxon>
        <taxon>Clostridia</taxon>
        <taxon>Eubacteriales</taxon>
        <taxon>Desulfitobacteriaceae</taxon>
        <taxon>Desulfosporosinus</taxon>
    </lineage>
</organism>
<dbReference type="GO" id="GO:0016829">
    <property type="term" value="F:lyase activity"/>
    <property type="evidence" value="ECO:0007669"/>
    <property type="project" value="UniProtKB-KW"/>
</dbReference>
<evidence type="ECO:0000256" key="2">
    <source>
        <dbReference type="ARBA" id="ARBA00006906"/>
    </source>
</evidence>
<evidence type="ECO:0000256" key="1">
    <source>
        <dbReference type="ARBA" id="ARBA00004761"/>
    </source>
</evidence>
<keyword evidence="4" id="KW-0456">Lyase</keyword>
<sequence length="209" mass="22650">MFKHRLWHNGILAILRGFNEQEAYDTVQALIEAGIFTIEVTSDSPNAWRVIDALKTREPRLVVGTGTVLDTETAREAIESGADFLFSPVVRPEVIQIAHRYGRMAIPGVMTPTEALLAMESGADIVKLFPAGSLGVNFLKELRGPFPYIPFIPTGGITAENAAAFIQAGAVAVGMGSALVKKDWLKTKNYAEITRLAKQIGQEISVAVL</sequence>
<comment type="similarity">
    <text evidence="2">Belongs to the KHG/KDPG aldolase family.</text>
</comment>
<evidence type="ECO:0000256" key="3">
    <source>
        <dbReference type="ARBA" id="ARBA00011233"/>
    </source>
</evidence>
<gene>
    <name evidence="6" type="ORF">DSOL_2874</name>
</gene>
<comment type="caution">
    <text evidence="6">The sequence shown here is derived from an EMBL/GenBank/DDBJ whole genome shotgun (WGS) entry which is preliminary data.</text>
</comment>
<dbReference type="STRING" id="1888891.DSOL_2874"/>
<dbReference type="AlphaFoldDB" id="A0A1Q8QUH3"/>
<evidence type="ECO:0000256" key="5">
    <source>
        <dbReference type="ARBA" id="ARBA00023277"/>
    </source>
</evidence>
<comment type="subunit">
    <text evidence="3">Homotrimer.</text>
</comment>
<dbReference type="EMBL" id="MLBF01000021">
    <property type="protein sequence ID" value="OLN30987.1"/>
    <property type="molecule type" value="Genomic_DNA"/>
</dbReference>
<evidence type="ECO:0000256" key="4">
    <source>
        <dbReference type="ARBA" id="ARBA00023239"/>
    </source>
</evidence>
<dbReference type="NCBIfam" id="TIGR01182">
    <property type="entry name" value="eda"/>
    <property type="match status" value="1"/>
</dbReference>
<dbReference type="SUPFAM" id="SSF51569">
    <property type="entry name" value="Aldolase"/>
    <property type="match status" value="1"/>
</dbReference>
<dbReference type="PANTHER" id="PTHR30246">
    <property type="entry name" value="2-KETO-3-DEOXY-6-PHOSPHOGLUCONATE ALDOLASE"/>
    <property type="match status" value="1"/>
</dbReference>
<keyword evidence="5" id="KW-0119">Carbohydrate metabolism</keyword>
<dbReference type="Proteomes" id="UP000186102">
    <property type="component" value="Unassembled WGS sequence"/>
</dbReference>
<dbReference type="InterPro" id="IPR000887">
    <property type="entry name" value="Aldlse_KDPG_KHG"/>
</dbReference>
<dbReference type="Gene3D" id="3.20.20.70">
    <property type="entry name" value="Aldolase class I"/>
    <property type="match status" value="1"/>
</dbReference>